<dbReference type="InterPro" id="IPR011990">
    <property type="entry name" value="TPR-like_helical_dom_sf"/>
</dbReference>
<reference evidence="3" key="1">
    <citation type="submission" date="2020-06" db="EMBL/GenBank/DDBJ databases">
        <authorList>
            <person name="Li T."/>
            <person name="Hu X."/>
            <person name="Zhang T."/>
            <person name="Song X."/>
            <person name="Zhang H."/>
            <person name="Dai N."/>
            <person name="Sheng W."/>
            <person name="Hou X."/>
            <person name="Wei L."/>
        </authorList>
    </citation>
    <scope>NUCLEOTIDE SEQUENCE</scope>
    <source>
        <strain evidence="3">G01</strain>
        <tissue evidence="3">Leaf</tissue>
    </source>
</reference>
<name>A0AAW2NMP2_9LAMI</name>
<dbReference type="AlphaFoldDB" id="A0AAW2NMP2"/>
<accession>A0AAW2NMP2</accession>
<dbReference type="PANTHER" id="PTHR47003">
    <property type="entry name" value="OS01G0970900 PROTEIN"/>
    <property type="match status" value="1"/>
</dbReference>
<dbReference type="InterPro" id="IPR044578">
    <property type="entry name" value="BIR6-like"/>
</dbReference>
<keyword evidence="1" id="KW-0677">Repeat</keyword>
<dbReference type="InterPro" id="IPR002885">
    <property type="entry name" value="PPR_rpt"/>
</dbReference>
<proteinExistence type="predicted"/>
<dbReference type="GO" id="GO:0008380">
    <property type="term" value="P:RNA splicing"/>
    <property type="evidence" value="ECO:0007669"/>
    <property type="project" value="InterPro"/>
</dbReference>
<protein>
    <submittedName>
        <fullName evidence="3">Pentatricopeptide repeat-containing protein, mitochondrial</fullName>
    </submittedName>
</protein>
<organism evidence="3">
    <name type="scientific">Sesamum angustifolium</name>
    <dbReference type="NCBI Taxonomy" id="2727405"/>
    <lineage>
        <taxon>Eukaryota</taxon>
        <taxon>Viridiplantae</taxon>
        <taxon>Streptophyta</taxon>
        <taxon>Embryophyta</taxon>
        <taxon>Tracheophyta</taxon>
        <taxon>Spermatophyta</taxon>
        <taxon>Magnoliopsida</taxon>
        <taxon>eudicotyledons</taxon>
        <taxon>Gunneridae</taxon>
        <taxon>Pentapetalae</taxon>
        <taxon>asterids</taxon>
        <taxon>lamiids</taxon>
        <taxon>Lamiales</taxon>
        <taxon>Pedaliaceae</taxon>
        <taxon>Sesamum</taxon>
    </lineage>
</organism>
<dbReference type="NCBIfam" id="TIGR00756">
    <property type="entry name" value="PPR"/>
    <property type="match status" value="1"/>
</dbReference>
<dbReference type="PROSITE" id="PS51375">
    <property type="entry name" value="PPR"/>
    <property type="match status" value="1"/>
</dbReference>
<evidence type="ECO:0000256" key="1">
    <source>
        <dbReference type="ARBA" id="ARBA00022737"/>
    </source>
</evidence>
<reference evidence="3" key="2">
    <citation type="journal article" date="2024" name="Plant">
        <title>Genomic evolution and insights into agronomic trait innovations of Sesamum species.</title>
        <authorList>
            <person name="Miao H."/>
            <person name="Wang L."/>
            <person name="Qu L."/>
            <person name="Liu H."/>
            <person name="Sun Y."/>
            <person name="Le M."/>
            <person name="Wang Q."/>
            <person name="Wei S."/>
            <person name="Zheng Y."/>
            <person name="Lin W."/>
            <person name="Duan Y."/>
            <person name="Cao H."/>
            <person name="Xiong S."/>
            <person name="Wang X."/>
            <person name="Wei L."/>
            <person name="Li C."/>
            <person name="Ma Q."/>
            <person name="Ju M."/>
            <person name="Zhao R."/>
            <person name="Li G."/>
            <person name="Mu C."/>
            <person name="Tian Q."/>
            <person name="Mei H."/>
            <person name="Zhang T."/>
            <person name="Gao T."/>
            <person name="Zhang H."/>
        </authorList>
    </citation>
    <scope>NUCLEOTIDE SEQUENCE</scope>
    <source>
        <strain evidence="3">G01</strain>
    </source>
</reference>
<sequence>MRNQLLRLLLLRSHASSQPRISQNRDAAPDVAKRIFDWVLERQGEKLSSKSYNLMLGILGGNGFVKETWDMIGIMKKKGFGVVKGAFTRISEKFEKDGLTDDVEKLKDLYARGSASCEKNDASGENGFEEVCSKVSKIIRREVWGDDVEKQLQELDVGFSSDLVTRVLENLEMEPNKALIFFRWVQESCSFKHDQQSFNAMARVLHKEEHTQKFWRVVNEMRSEGHDMDRETYINILERLFVKRKMLQDAVDLYEFSMLGGNKPSVQDCTFLLKKIVVSKELDMDLFLKVVQNMAAMEEAGYVPTGSSRSNIAFKLTRGGKTREATDLMEKMVASEHSSDYSTWMSLIKGYCVARDLDEACNSFREMVDKEGASSAGPALDLLVGVMDMMKHQGYPPDSDSFVGYLSRTGRADDAVIFSQAMTSKRFPATSVFLRLFEAYLKAGRQTEAQDFLSKCPRYIRNHADVLSLFCSTQSGVTRTAAVAV</sequence>
<gene>
    <name evidence="3" type="ORF">Sangu_1262000</name>
</gene>
<comment type="caution">
    <text evidence="3">The sequence shown here is derived from an EMBL/GenBank/DDBJ whole genome shotgun (WGS) entry which is preliminary data.</text>
</comment>
<evidence type="ECO:0000313" key="3">
    <source>
        <dbReference type="EMBL" id="KAL0343746.1"/>
    </source>
</evidence>
<dbReference type="PANTHER" id="PTHR47003:SF3">
    <property type="entry name" value="SMALL RIBOSOMAL SUBUNIT PROTEIN MS81 (RPPR8)"/>
    <property type="match status" value="1"/>
</dbReference>
<dbReference type="EMBL" id="JACGWK010000007">
    <property type="protein sequence ID" value="KAL0343746.1"/>
    <property type="molecule type" value="Genomic_DNA"/>
</dbReference>
<dbReference type="Gene3D" id="1.25.40.10">
    <property type="entry name" value="Tetratricopeptide repeat domain"/>
    <property type="match status" value="2"/>
</dbReference>
<evidence type="ECO:0000256" key="2">
    <source>
        <dbReference type="PROSITE-ProRule" id="PRU00708"/>
    </source>
</evidence>
<feature type="repeat" description="PPR" evidence="2">
    <location>
        <begin position="340"/>
        <end position="370"/>
    </location>
</feature>
<dbReference type="Pfam" id="PF01535">
    <property type="entry name" value="PPR"/>
    <property type="match status" value="2"/>
</dbReference>